<dbReference type="GO" id="GO:0071555">
    <property type="term" value="P:cell wall organization"/>
    <property type="evidence" value="ECO:0007669"/>
    <property type="project" value="UniProtKB-KW"/>
</dbReference>
<dbReference type="SUPFAM" id="SSF49265">
    <property type="entry name" value="Fibronectin type III"/>
    <property type="match status" value="1"/>
</dbReference>
<evidence type="ECO:0000256" key="1">
    <source>
        <dbReference type="ARBA" id="ARBA00007090"/>
    </source>
</evidence>
<evidence type="ECO:0000256" key="8">
    <source>
        <dbReference type="ARBA" id="ARBA00022960"/>
    </source>
</evidence>
<dbReference type="RefSeq" id="WP_326122818.1">
    <property type="nucleotide sequence ID" value="NZ_JARSFG010000010.1"/>
</dbReference>
<keyword evidence="10" id="KW-0511">Multifunctional enzyme</keyword>
<dbReference type="InterPro" id="IPR003961">
    <property type="entry name" value="FN3_dom"/>
</dbReference>
<gene>
    <name evidence="17" type="ORF">P9B03_07270</name>
</gene>
<evidence type="ECO:0000256" key="13">
    <source>
        <dbReference type="ARBA" id="ARBA00049902"/>
    </source>
</evidence>
<feature type="transmembrane region" description="Helical" evidence="15">
    <location>
        <begin position="29"/>
        <end position="56"/>
    </location>
</feature>
<dbReference type="EMBL" id="JARSFG010000010">
    <property type="protein sequence ID" value="MEC1178277.1"/>
    <property type="molecule type" value="Genomic_DNA"/>
</dbReference>
<comment type="catalytic activity">
    <reaction evidence="12">
        <text>Preferential cleavage: (Ac)2-L-Lys-D-Ala-|-D-Ala. Also transpeptidation of peptidyl-alanyl moieties that are N-acyl substituents of D-alanine.</text>
        <dbReference type="EC" id="3.4.16.4"/>
    </reaction>
</comment>
<evidence type="ECO:0000256" key="4">
    <source>
        <dbReference type="ARBA" id="ARBA00022670"/>
    </source>
</evidence>
<feature type="region of interest" description="Disordered" evidence="14">
    <location>
        <begin position="795"/>
        <end position="859"/>
    </location>
</feature>
<dbReference type="SUPFAM" id="SSF56601">
    <property type="entry name" value="beta-lactamase/transpeptidase-like"/>
    <property type="match status" value="1"/>
</dbReference>
<accession>A0AAW9NKS6</accession>
<sequence length="859" mass="95182">MTERKLTREDIKKQRQQKQKKKKSPFKLWLKRIVLTIVFIGVLGFLGGAGLFAYYVSSAPELDEELLKFPVSSEFYDVNGELFATIGQESRKYVKFEDIPDDMVAAILATEDVRFFDHFGMDLWRLGGSVIANFRDGFGSQGASTITQQVVKNSFLSNDKKLKRKAQEAWLAIQLERQYSKEEIFEMYFNKILMSGRIYGFGQASEYFYGKPLNELELDQMATLAGMPQSPNPYNPFKYPDRAEKRRNVVLGLMVQHKKITQAQADEAKKLKVADRVLPEDERKPATITNYPAFLDVVLSELESNGDKDALAEGVKVYTTLDPNAQKTVESIMNNDANFMTEKIQSGVAVIDTRTGEIRAIGGGRNYGIEVSFGYNYAYDLVTRAPGSTMKPLIDYAPAIEYLKWSTGETLVDEPMKYTGTNQTITNWDNKYAGTMTARQALYTSRNIPAVKTLQAVGTDKAKNFVSRLGIDVDYVVESDAIGGGRINISPIQMAGAYAAFGNNGVYTTPHSITKIVYRDGSTSNDYKPKEIIAMSDYTAYMVTDMLRDVVGNKPNASGTAANVPGLDIAGKTGTTNYSADEFSKYNFPSSAVPDSWFAGYTTNYSIAVWSGYEQRSDAITTWDERRLPQTLFKSIMSQLSSSIETPRFTQPSSVVSATVEVGTSPLKLASEFTPDNLRMTELFVKGTEPQEVSDTFEQIELDAPFNLQAIYNDLANVIDLTWEHQAPGASEEDFDPNAVPISFEVTMTIDGAAPTTISVSGANYATIPAIEIGHDYVFTVTAISDDIRSESASVSLSIEGLPEVPDEEDWDNIEPEEPTEPIEPEEPTEPDTGTEDNNNGQVTPPTEPEEEVGDTGEE</sequence>
<dbReference type="Gene3D" id="3.40.710.10">
    <property type="entry name" value="DD-peptidase/beta-lactamase superfamily"/>
    <property type="match status" value="1"/>
</dbReference>
<evidence type="ECO:0000256" key="12">
    <source>
        <dbReference type="ARBA" id="ARBA00034000"/>
    </source>
</evidence>
<feature type="compositionally biased region" description="Acidic residues" evidence="14">
    <location>
        <begin position="805"/>
        <end position="835"/>
    </location>
</feature>
<keyword evidence="11" id="KW-0961">Cell wall biogenesis/degradation</keyword>
<reference evidence="17 18" key="1">
    <citation type="submission" date="2023-03" db="EMBL/GenBank/DDBJ databases">
        <title>Bacillus Genome Sequencing.</title>
        <authorList>
            <person name="Dunlap C."/>
        </authorList>
    </citation>
    <scope>NUCLEOTIDE SEQUENCE [LARGE SCALE GENOMIC DNA]</scope>
    <source>
        <strain evidence="17 18">B-59205</strain>
    </source>
</reference>
<dbReference type="Pfam" id="PF00912">
    <property type="entry name" value="Transgly"/>
    <property type="match status" value="1"/>
</dbReference>
<dbReference type="NCBIfam" id="TIGR02074">
    <property type="entry name" value="PBP_1a_fam"/>
    <property type="match status" value="1"/>
</dbReference>
<name>A0AAW9NKS6_9BACL</name>
<keyword evidence="4" id="KW-0645">Protease</keyword>
<evidence type="ECO:0000256" key="11">
    <source>
        <dbReference type="ARBA" id="ARBA00023316"/>
    </source>
</evidence>
<evidence type="ECO:0000256" key="9">
    <source>
        <dbReference type="ARBA" id="ARBA00022984"/>
    </source>
</evidence>
<dbReference type="FunFam" id="1.10.3810.10:FF:000001">
    <property type="entry name" value="Penicillin-binding protein 1A"/>
    <property type="match status" value="1"/>
</dbReference>
<dbReference type="Gene3D" id="1.10.3810.10">
    <property type="entry name" value="Biosynthetic peptidoglycan transglycosylase-like"/>
    <property type="match status" value="1"/>
</dbReference>
<keyword evidence="15" id="KW-0472">Membrane</keyword>
<keyword evidence="15" id="KW-0812">Transmembrane</keyword>
<dbReference type="SUPFAM" id="SSF53955">
    <property type="entry name" value="Lysozyme-like"/>
    <property type="match status" value="1"/>
</dbReference>
<feature type="domain" description="Fibronectin type-III" evidence="16">
    <location>
        <begin position="704"/>
        <end position="805"/>
    </location>
</feature>
<dbReference type="Proteomes" id="UP001344888">
    <property type="component" value="Unassembled WGS sequence"/>
</dbReference>
<comment type="caution">
    <text evidence="17">The sequence shown here is derived from an EMBL/GenBank/DDBJ whole genome shotgun (WGS) entry which is preliminary data.</text>
</comment>
<keyword evidence="8" id="KW-0133">Cell shape</keyword>
<evidence type="ECO:0000313" key="18">
    <source>
        <dbReference type="Proteomes" id="UP001344888"/>
    </source>
</evidence>
<keyword evidence="5 17" id="KW-0328">Glycosyltransferase</keyword>
<dbReference type="EC" id="2.4.-.-" evidence="17"/>
<evidence type="ECO:0000256" key="6">
    <source>
        <dbReference type="ARBA" id="ARBA00022679"/>
    </source>
</evidence>
<evidence type="ECO:0000256" key="15">
    <source>
        <dbReference type="SAM" id="Phobius"/>
    </source>
</evidence>
<keyword evidence="18" id="KW-1185">Reference proteome</keyword>
<comment type="similarity">
    <text evidence="1">In the C-terminal section; belongs to the transpeptidase family.</text>
</comment>
<comment type="similarity">
    <text evidence="2">In the N-terminal section; belongs to the glycosyltransferase 51 family.</text>
</comment>
<evidence type="ECO:0000256" key="14">
    <source>
        <dbReference type="SAM" id="MobiDB-lite"/>
    </source>
</evidence>
<evidence type="ECO:0000256" key="3">
    <source>
        <dbReference type="ARBA" id="ARBA00022645"/>
    </source>
</evidence>
<keyword evidence="3" id="KW-0121">Carboxypeptidase</keyword>
<evidence type="ECO:0000256" key="7">
    <source>
        <dbReference type="ARBA" id="ARBA00022801"/>
    </source>
</evidence>
<feature type="compositionally biased region" description="Acidic residues" evidence="14">
    <location>
        <begin position="848"/>
        <end position="859"/>
    </location>
</feature>
<dbReference type="Pfam" id="PF00905">
    <property type="entry name" value="Transpeptidase"/>
    <property type="match status" value="1"/>
</dbReference>
<dbReference type="GO" id="GO:0030288">
    <property type="term" value="C:outer membrane-bounded periplasmic space"/>
    <property type="evidence" value="ECO:0007669"/>
    <property type="project" value="TreeGrafter"/>
</dbReference>
<protein>
    <submittedName>
        <fullName evidence="17">Transglycosylase domain-containing protein</fullName>
        <ecNumber evidence="17">2.4.-.-</ecNumber>
    </submittedName>
</protein>
<dbReference type="GO" id="GO:0008658">
    <property type="term" value="F:penicillin binding"/>
    <property type="evidence" value="ECO:0007669"/>
    <property type="project" value="InterPro"/>
</dbReference>
<dbReference type="InterPro" id="IPR036950">
    <property type="entry name" value="PBP_transglycosylase"/>
</dbReference>
<dbReference type="PROSITE" id="PS50853">
    <property type="entry name" value="FN3"/>
    <property type="match status" value="1"/>
</dbReference>
<proteinExistence type="inferred from homology"/>
<evidence type="ECO:0000256" key="2">
    <source>
        <dbReference type="ARBA" id="ARBA00007739"/>
    </source>
</evidence>
<evidence type="ECO:0000259" key="16">
    <source>
        <dbReference type="PROSITE" id="PS50853"/>
    </source>
</evidence>
<dbReference type="PANTHER" id="PTHR32282">
    <property type="entry name" value="BINDING PROTEIN TRANSPEPTIDASE, PUTATIVE-RELATED"/>
    <property type="match status" value="1"/>
</dbReference>
<dbReference type="PANTHER" id="PTHR32282:SF29">
    <property type="entry name" value="PENICILLIN-BINDING PROTEIN 1A"/>
    <property type="match status" value="1"/>
</dbReference>
<evidence type="ECO:0000256" key="10">
    <source>
        <dbReference type="ARBA" id="ARBA00023268"/>
    </source>
</evidence>
<evidence type="ECO:0000313" key="17">
    <source>
        <dbReference type="EMBL" id="MEC1178277.1"/>
    </source>
</evidence>
<dbReference type="InterPro" id="IPR050396">
    <property type="entry name" value="Glycosyltr_51/Transpeptidase"/>
</dbReference>
<organism evidence="17 18">
    <name type="scientific">Metasolibacillus meyeri</name>
    <dbReference type="NCBI Taxonomy" id="1071052"/>
    <lineage>
        <taxon>Bacteria</taxon>
        <taxon>Bacillati</taxon>
        <taxon>Bacillota</taxon>
        <taxon>Bacilli</taxon>
        <taxon>Bacillales</taxon>
        <taxon>Caryophanaceae</taxon>
        <taxon>Metasolibacillus</taxon>
    </lineage>
</organism>
<dbReference type="AlphaFoldDB" id="A0AAW9NKS6"/>
<dbReference type="GO" id="GO:0009252">
    <property type="term" value="P:peptidoglycan biosynthetic process"/>
    <property type="evidence" value="ECO:0007669"/>
    <property type="project" value="UniProtKB-KW"/>
</dbReference>
<dbReference type="InterPro" id="IPR012338">
    <property type="entry name" value="Beta-lactam/transpept-like"/>
</dbReference>
<keyword evidence="6 17" id="KW-0808">Transferase</keyword>
<comment type="catalytic activity">
    <reaction evidence="13">
        <text>[GlcNAc-(1-&gt;4)-Mur2Ac(oyl-L-Ala-gamma-D-Glu-L-Lys-D-Ala-D-Ala)](n)-di-trans,octa-cis-undecaprenyl diphosphate + beta-D-GlcNAc-(1-&gt;4)-Mur2Ac(oyl-L-Ala-gamma-D-Glu-L-Lys-D-Ala-D-Ala)-di-trans,octa-cis-undecaprenyl diphosphate = [GlcNAc-(1-&gt;4)-Mur2Ac(oyl-L-Ala-gamma-D-Glu-L-Lys-D-Ala-D-Ala)](n+1)-di-trans,octa-cis-undecaprenyl diphosphate + di-trans,octa-cis-undecaprenyl diphosphate + H(+)</text>
        <dbReference type="Rhea" id="RHEA:23708"/>
        <dbReference type="Rhea" id="RHEA-COMP:9602"/>
        <dbReference type="Rhea" id="RHEA-COMP:9603"/>
        <dbReference type="ChEBI" id="CHEBI:15378"/>
        <dbReference type="ChEBI" id="CHEBI:58405"/>
        <dbReference type="ChEBI" id="CHEBI:60033"/>
        <dbReference type="ChEBI" id="CHEBI:78435"/>
        <dbReference type="EC" id="2.4.99.28"/>
    </reaction>
</comment>
<dbReference type="InterPro" id="IPR023346">
    <property type="entry name" value="Lysozyme-like_dom_sf"/>
</dbReference>
<dbReference type="InterPro" id="IPR036116">
    <property type="entry name" value="FN3_sf"/>
</dbReference>
<keyword evidence="7" id="KW-0378">Hydrolase</keyword>
<dbReference type="GO" id="GO:0008955">
    <property type="term" value="F:peptidoglycan glycosyltransferase activity"/>
    <property type="evidence" value="ECO:0007669"/>
    <property type="project" value="UniProtKB-EC"/>
</dbReference>
<dbReference type="GO" id="GO:0009002">
    <property type="term" value="F:serine-type D-Ala-D-Ala carboxypeptidase activity"/>
    <property type="evidence" value="ECO:0007669"/>
    <property type="project" value="UniProtKB-EC"/>
</dbReference>
<dbReference type="GO" id="GO:0006508">
    <property type="term" value="P:proteolysis"/>
    <property type="evidence" value="ECO:0007669"/>
    <property type="project" value="UniProtKB-KW"/>
</dbReference>
<keyword evidence="15" id="KW-1133">Transmembrane helix</keyword>
<dbReference type="InterPro" id="IPR001264">
    <property type="entry name" value="Glyco_trans_51"/>
</dbReference>
<keyword evidence="9" id="KW-0573">Peptidoglycan synthesis</keyword>
<evidence type="ECO:0000256" key="5">
    <source>
        <dbReference type="ARBA" id="ARBA00022676"/>
    </source>
</evidence>
<dbReference type="GO" id="GO:0008360">
    <property type="term" value="P:regulation of cell shape"/>
    <property type="evidence" value="ECO:0007669"/>
    <property type="project" value="UniProtKB-KW"/>
</dbReference>
<dbReference type="InterPro" id="IPR001460">
    <property type="entry name" value="PCN-bd_Tpept"/>
</dbReference>